<comment type="caution">
    <text evidence="2">The sequence shown here is derived from an EMBL/GenBank/DDBJ whole genome shotgun (WGS) entry which is preliminary data.</text>
</comment>
<keyword evidence="1" id="KW-0812">Transmembrane</keyword>
<reference evidence="2" key="1">
    <citation type="submission" date="2022-08" db="EMBL/GenBank/DDBJ databases">
        <authorList>
            <person name="Li F."/>
        </authorList>
    </citation>
    <scope>NUCLEOTIDE SEQUENCE</scope>
    <source>
        <strain evidence="2">MQZ15Z-1</strain>
    </source>
</reference>
<organism evidence="2 3">
    <name type="scientific">Ancylobacter mangrovi</name>
    <dbReference type="NCBI Taxonomy" id="2972472"/>
    <lineage>
        <taxon>Bacteria</taxon>
        <taxon>Pseudomonadati</taxon>
        <taxon>Pseudomonadota</taxon>
        <taxon>Alphaproteobacteria</taxon>
        <taxon>Hyphomicrobiales</taxon>
        <taxon>Xanthobacteraceae</taxon>
        <taxon>Ancylobacter</taxon>
    </lineage>
</organism>
<keyword evidence="1" id="KW-0472">Membrane</keyword>
<keyword evidence="3" id="KW-1185">Reference proteome</keyword>
<name>A0A9X2P9E6_9HYPH</name>
<evidence type="ECO:0000313" key="2">
    <source>
        <dbReference type="EMBL" id="MCS0493795.1"/>
    </source>
</evidence>
<dbReference type="AlphaFoldDB" id="A0A9X2P9E6"/>
<dbReference type="InterPro" id="IPR008523">
    <property type="entry name" value="DUF805"/>
</dbReference>
<protein>
    <submittedName>
        <fullName evidence="2">DUF805 domain-containing protein</fullName>
    </submittedName>
</protein>
<feature type="transmembrane region" description="Helical" evidence="1">
    <location>
        <begin position="100"/>
        <end position="121"/>
    </location>
</feature>
<feature type="transmembrane region" description="Helical" evidence="1">
    <location>
        <begin position="34"/>
        <end position="56"/>
    </location>
</feature>
<accession>A0A9X2P9E6</accession>
<feature type="transmembrane region" description="Helical" evidence="1">
    <location>
        <begin position="68"/>
        <end position="88"/>
    </location>
</feature>
<proteinExistence type="predicted"/>
<evidence type="ECO:0000256" key="1">
    <source>
        <dbReference type="SAM" id="Phobius"/>
    </source>
</evidence>
<dbReference type="GO" id="GO:0005886">
    <property type="term" value="C:plasma membrane"/>
    <property type="evidence" value="ECO:0007669"/>
    <property type="project" value="TreeGrafter"/>
</dbReference>
<dbReference type="Pfam" id="PF05656">
    <property type="entry name" value="DUF805"/>
    <property type="match status" value="1"/>
</dbReference>
<dbReference type="Proteomes" id="UP001151088">
    <property type="component" value="Unassembled WGS sequence"/>
</dbReference>
<evidence type="ECO:0000313" key="3">
    <source>
        <dbReference type="Proteomes" id="UP001151088"/>
    </source>
</evidence>
<dbReference type="PANTHER" id="PTHR34980:SF2">
    <property type="entry name" value="INNER MEMBRANE PROTEIN YHAH-RELATED"/>
    <property type="match status" value="1"/>
</dbReference>
<gene>
    <name evidence="2" type="ORF">NVS89_01705</name>
</gene>
<dbReference type="PANTHER" id="PTHR34980">
    <property type="entry name" value="INNER MEMBRANE PROTEIN-RELATED-RELATED"/>
    <property type="match status" value="1"/>
</dbReference>
<keyword evidence="1" id="KW-1133">Transmembrane helix</keyword>
<dbReference type="RefSeq" id="WP_258730745.1">
    <property type="nucleotide sequence ID" value="NZ_JANTHZ010000001.1"/>
</dbReference>
<sequence length="140" mass="15668">MKTSYGQRLEFGESISSVLSKYATFHGRAPRSEYWWWVLFTILVQAATGILDAALFDNYGLIAHHGARGFTPLSSLAGLAMLLPSLAVGARRFHDMGRSAWWLLIGLTGIGAFVIFFWFMARGDEGPNRYGRDPLDRRPV</sequence>
<dbReference type="EMBL" id="JANTHZ010000001">
    <property type="protein sequence ID" value="MCS0493795.1"/>
    <property type="molecule type" value="Genomic_DNA"/>
</dbReference>